<reference evidence="2 3" key="1">
    <citation type="submission" date="2012-05" db="EMBL/GenBank/DDBJ databases">
        <authorList>
            <person name="Harkins D.M."/>
            <person name="Madupu R."/>
            <person name="Durkin A.S."/>
            <person name="Torralba M."/>
            <person name="Methe B."/>
            <person name="Sutton G.G."/>
            <person name="Nelson K.E."/>
        </authorList>
    </citation>
    <scope>NUCLEOTIDE SEQUENCE [LARGE SCALE GENOMIC DNA]</scope>
    <source>
        <strain evidence="2 3">F0490</strain>
    </source>
</reference>
<dbReference type="PATRIC" id="fig|1125717.3.peg.431"/>
<dbReference type="SUPFAM" id="SSF56496">
    <property type="entry name" value="Fibrinogen C-terminal domain-like"/>
    <property type="match status" value="1"/>
</dbReference>
<accession>J0NSU5</accession>
<evidence type="ECO:0000313" key="3">
    <source>
        <dbReference type="Proteomes" id="UP000004578"/>
    </source>
</evidence>
<gene>
    <name evidence="2" type="ORF">HMPREF1317_0502</name>
</gene>
<feature type="compositionally biased region" description="Pro residues" evidence="1">
    <location>
        <begin position="967"/>
        <end position="976"/>
    </location>
</feature>
<feature type="region of interest" description="Disordered" evidence="1">
    <location>
        <begin position="966"/>
        <end position="997"/>
    </location>
</feature>
<dbReference type="Proteomes" id="UP000004578">
    <property type="component" value="Unassembled WGS sequence"/>
</dbReference>
<name>J0NSU5_9ACTO</name>
<keyword evidence="3" id="KW-1185">Reference proteome</keyword>
<dbReference type="InterPro" id="IPR036056">
    <property type="entry name" value="Fibrinogen-like_C"/>
</dbReference>
<dbReference type="InterPro" id="IPR013783">
    <property type="entry name" value="Ig-like_fold"/>
</dbReference>
<evidence type="ECO:0000256" key="1">
    <source>
        <dbReference type="SAM" id="MobiDB-lite"/>
    </source>
</evidence>
<sequence>MSASLAHGKIAGIRLNLPAGPMRNTHRIPLVMIAAATVVLNGLGHEPSQSAPPAPVRDGLSEAGAAASCWEIKQNDPNAPDGTYWLQTPTMNAPGRFFCDQTSDGGGWVLIGSGTDGWETWSQGKGAASSLAKRERRPADGTAQLSNEAVNGLLGSTPVSELPDGMRVVRAYNGRGTSWQTVKIRLPKMADFVWPFKSAHPVVYSINGGEWTTGKPIWSKFGDDEAWGMVNMTATATSKYRVGFGYGPGALPYADTSDTSFFRKAGYTVEPYAEVYLRPQLRSDDAYARIADSGTPAQAVAPTVSEYAAPMKWGVAGNLNGSNAEGNAQVQAFEQVGSTMYVGGNFTGVAHVGSTKAQTSGLAGFDAASGEWNGQSFAFNNQVKDLVELPGARLLAVGDFTRVNGEEHVGTVVIDTATGAIDSSWTLKLRNALRSGTVSVKAARVTGQHIYLAGLFTHASGNGGRSAYARGAVRLSLSGEPDRSWNPEFNGSVVAFDVDEAGGYFYAGGHFTRAQRGAAPYAARVSTAAGAALDSSWIFEPSYFEGKYQQGVALTGGRVYFGGSQHSLFGYDTATMTRISGSIAMQNGGDMQAVTSAGNGVVYASCHCSDFVFQDAYRYYELGTGWTRADEIRWAGAWDGATGRQLGWTPYRLASARSTGAWALEVDDSGTLWVGGDFTRSFTSTSANQWAGGFARFAPRQAPPAAPANLASSDAGDGKVALTWDAVAGAASYEVLRDDRTVAAVRGTSASLPMGGENRFFVRAVGASGSRGASTPVLRVASDGAQAPADPGSSLVGDAAQWRYLWKDSAPDQAWASASYDDSAWTTGTAPIGYGGKGLNTVLKPGAPATRPITLYGRTAFTIKDLSKVGGVDVSFVADDGAVAYINGVEIGRQRLDDGDVSYGTRASSALSTDAARGDRQTVHVPASALVEGANVLAVEEHVNYRSAPSLTMSATVTAIPAGAYVPPIPSPPRRSAPPAQSGEPQDPPADGPLKPLDASHVNFGKALFSGEQWSYWTDSKAPDAAWASAADLSKWRHGASPLGWGDAGAGTDFGAAKRPTTAYFARDVKFGPMPENGTLTLHVRADDGAVVYVNGTEVARVRMPSGAVTPQTKASSGVTVAEAADGMVAVVVPGNLLTSEITRIGVEEHSAGDSDPSLTFDMYVTLER</sequence>
<dbReference type="NCBIfam" id="NF040941">
    <property type="entry name" value="GGGWT_bact"/>
    <property type="match status" value="1"/>
</dbReference>
<proteinExistence type="predicted"/>
<dbReference type="AlphaFoldDB" id="J0NSU5"/>
<evidence type="ECO:0000313" key="2">
    <source>
        <dbReference type="EMBL" id="EJF47917.1"/>
    </source>
</evidence>
<dbReference type="EMBL" id="AKFS01000066">
    <property type="protein sequence ID" value="EJF47917.1"/>
    <property type="molecule type" value="Genomic_DNA"/>
</dbReference>
<dbReference type="GO" id="GO:0005975">
    <property type="term" value="P:carbohydrate metabolic process"/>
    <property type="evidence" value="ECO:0007669"/>
    <property type="project" value="UniProtKB-ARBA"/>
</dbReference>
<protein>
    <submittedName>
        <fullName evidence="2">Uncharacterized protein</fullName>
    </submittedName>
</protein>
<dbReference type="Gene3D" id="2.60.120.260">
    <property type="entry name" value="Galactose-binding domain-like"/>
    <property type="match status" value="2"/>
</dbReference>
<dbReference type="InterPro" id="IPR014716">
    <property type="entry name" value="Fibrinogen_a/b/g_C_1"/>
</dbReference>
<organism evidence="2 3">
    <name type="scientific">Schaalia georgiae F0490</name>
    <dbReference type="NCBI Taxonomy" id="1125717"/>
    <lineage>
        <taxon>Bacteria</taxon>
        <taxon>Bacillati</taxon>
        <taxon>Actinomycetota</taxon>
        <taxon>Actinomycetes</taxon>
        <taxon>Actinomycetales</taxon>
        <taxon>Actinomycetaceae</taxon>
        <taxon>Schaalia</taxon>
    </lineage>
</organism>
<dbReference type="Gene3D" id="3.90.215.10">
    <property type="entry name" value="Gamma Fibrinogen, chain A, domain 1"/>
    <property type="match status" value="1"/>
</dbReference>
<comment type="caution">
    <text evidence="2">The sequence shown here is derived from an EMBL/GenBank/DDBJ whole genome shotgun (WGS) entry which is preliminary data.</text>
</comment>
<dbReference type="Gene3D" id="2.60.40.10">
    <property type="entry name" value="Immunoglobulins"/>
    <property type="match status" value="1"/>
</dbReference>